<gene>
    <name evidence="2" type="ORF">Q4T40_10535</name>
</gene>
<dbReference type="EMBL" id="JAUOZS010000001">
    <property type="protein sequence ID" value="MDT8901680.1"/>
    <property type="molecule type" value="Genomic_DNA"/>
</dbReference>
<evidence type="ECO:0000313" key="2">
    <source>
        <dbReference type="EMBL" id="MDT8901680.1"/>
    </source>
</evidence>
<dbReference type="InterPro" id="IPR004675">
    <property type="entry name" value="AhpD_core"/>
</dbReference>
<keyword evidence="3" id="KW-1185">Reference proteome</keyword>
<dbReference type="Pfam" id="PF02627">
    <property type="entry name" value="CMD"/>
    <property type="match status" value="1"/>
</dbReference>
<sequence length="85" mass="8712">MSLDKRTQALVSVGASVAANCHPCLEYHSARARETGLTDQEILAAAEAGRAVRAGAAKSMDQLITRLLAEKPATAQPGCGGGCNC</sequence>
<comment type="caution">
    <text evidence="2">The sequence shown here is derived from an EMBL/GenBank/DDBJ whole genome shotgun (WGS) entry which is preliminary data.</text>
</comment>
<evidence type="ECO:0000313" key="3">
    <source>
        <dbReference type="Proteomes" id="UP001254848"/>
    </source>
</evidence>
<organism evidence="2 3">
    <name type="scientific">Anaeroselena agilis</name>
    <dbReference type="NCBI Taxonomy" id="3063788"/>
    <lineage>
        <taxon>Bacteria</taxon>
        <taxon>Bacillati</taxon>
        <taxon>Bacillota</taxon>
        <taxon>Negativicutes</taxon>
        <taxon>Acetonemataceae</taxon>
        <taxon>Anaeroselena</taxon>
    </lineage>
</organism>
<dbReference type="NCBIfam" id="TIGR00778">
    <property type="entry name" value="ahpD_dom"/>
    <property type="match status" value="1"/>
</dbReference>
<dbReference type="Gene3D" id="1.20.1290.10">
    <property type="entry name" value="AhpD-like"/>
    <property type="match status" value="1"/>
</dbReference>
<proteinExistence type="predicted"/>
<reference evidence="2 3" key="1">
    <citation type="submission" date="2023-07" db="EMBL/GenBank/DDBJ databases">
        <title>The novel representative of Negativicutes class, Anaeroselena agilis gen. nov. sp. nov.</title>
        <authorList>
            <person name="Prokofeva M.I."/>
            <person name="Elcheninov A.G."/>
            <person name="Klyukina A."/>
            <person name="Kublanov I.V."/>
            <person name="Frolov E.N."/>
            <person name="Podosokorskaya O.A."/>
        </authorList>
    </citation>
    <scope>NUCLEOTIDE SEQUENCE [LARGE SCALE GENOMIC DNA]</scope>
    <source>
        <strain evidence="2 3">4137-cl</strain>
    </source>
</reference>
<dbReference type="InterPro" id="IPR003779">
    <property type="entry name" value="CMD-like"/>
</dbReference>
<dbReference type="Proteomes" id="UP001254848">
    <property type="component" value="Unassembled WGS sequence"/>
</dbReference>
<dbReference type="SUPFAM" id="SSF69118">
    <property type="entry name" value="AhpD-like"/>
    <property type="match status" value="1"/>
</dbReference>
<feature type="domain" description="Carboxymuconolactone decarboxylase-like" evidence="1">
    <location>
        <begin position="2"/>
        <end position="57"/>
    </location>
</feature>
<evidence type="ECO:0000259" key="1">
    <source>
        <dbReference type="Pfam" id="PF02627"/>
    </source>
</evidence>
<protein>
    <submittedName>
        <fullName evidence="2">Carboxymuconolactone decarboxylase family protein</fullName>
    </submittedName>
</protein>
<dbReference type="RefSeq" id="WP_413780184.1">
    <property type="nucleotide sequence ID" value="NZ_JAUOZS010000001.1"/>
</dbReference>
<dbReference type="InterPro" id="IPR029032">
    <property type="entry name" value="AhpD-like"/>
</dbReference>
<name>A0ABU3NXY9_9FIRM</name>
<accession>A0ABU3NXY9</accession>